<dbReference type="InParanoid" id="A0A1X7VFG0"/>
<proteinExistence type="predicted"/>
<protein>
    <submittedName>
        <fullName evidence="2">Uncharacterized protein</fullName>
    </submittedName>
</protein>
<dbReference type="AlphaFoldDB" id="A0A1X7VFG0"/>
<organism evidence="2">
    <name type="scientific">Amphimedon queenslandica</name>
    <name type="common">Sponge</name>
    <dbReference type="NCBI Taxonomy" id="400682"/>
    <lineage>
        <taxon>Eukaryota</taxon>
        <taxon>Metazoa</taxon>
        <taxon>Porifera</taxon>
        <taxon>Demospongiae</taxon>
        <taxon>Heteroscleromorpha</taxon>
        <taxon>Haplosclerida</taxon>
        <taxon>Niphatidae</taxon>
        <taxon>Amphimedon</taxon>
    </lineage>
</organism>
<sequence length="51" mass="5900">MKQQPKNSHQISTTSHDSSSCTCQKDELQLPLRNKAIRALDQIFQEQCARR</sequence>
<reference evidence="2" key="1">
    <citation type="submission" date="2017-05" db="UniProtKB">
        <authorList>
            <consortium name="EnsemblMetazoa"/>
        </authorList>
    </citation>
    <scope>IDENTIFICATION</scope>
</reference>
<dbReference type="EnsemblMetazoa" id="Aqu2.1.38479_001">
    <property type="protein sequence ID" value="Aqu2.1.38479_001"/>
    <property type="gene ID" value="Aqu2.1.38479"/>
</dbReference>
<accession>A0A1X7VFG0</accession>
<evidence type="ECO:0000313" key="2">
    <source>
        <dbReference type="EnsemblMetazoa" id="Aqu2.1.38479_001"/>
    </source>
</evidence>
<evidence type="ECO:0000256" key="1">
    <source>
        <dbReference type="SAM" id="MobiDB-lite"/>
    </source>
</evidence>
<name>A0A1X7VFG0_AMPQE</name>
<feature type="region of interest" description="Disordered" evidence="1">
    <location>
        <begin position="1"/>
        <end position="23"/>
    </location>
</feature>
<feature type="compositionally biased region" description="Low complexity" evidence="1">
    <location>
        <begin position="8"/>
        <end position="23"/>
    </location>
</feature>